<feature type="transmembrane region" description="Helical" evidence="1">
    <location>
        <begin position="132"/>
        <end position="152"/>
    </location>
</feature>
<dbReference type="Gene3D" id="3.40.50.300">
    <property type="entry name" value="P-loop containing nucleotide triphosphate hydrolases"/>
    <property type="match status" value="1"/>
</dbReference>
<sequence length="167" mass="18676">MRSCKATSARYNKLGLFLRLLCAYDRAAGLYLPTGIQATKHTYGDDFAANGKAVYAKHLALVRKKMSDVGRLNENEYLEFNVKEGWEPLCKFLRKEVPKDVEGKPKPFPHVNDRATLGQSIAPYFAALFQKLLWQTGTVVVAIAVMAGALWLGSENWAKVFEGDKSF</sequence>
<dbReference type="PANTHER" id="PTHR36978:SF4">
    <property type="entry name" value="P-LOOP CONTAINING NUCLEOSIDE TRIPHOSPHATE HYDROLASE PROTEIN"/>
    <property type="match status" value="1"/>
</dbReference>
<keyword evidence="1" id="KW-1133">Transmembrane helix</keyword>
<dbReference type="EMBL" id="JAACFV010000016">
    <property type="protein sequence ID" value="KAF7511914.1"/>
    <property type="molecule type" value="Genomic_DNA"/>
</dbReference>
<dbReference type="AlphaFoldDB" id="A0A8H7E657"/>
<accession>A0A8H7E657</accession>
<evidence type="ECO:0000313" key="3">
    <source>
        <dbReference type="Proteomes" id="UP000606974"/>
    </source>
</evidence>
<evidence type="ECO:0000313" key="2">
    <source>
        <dbReference type="EMBL" id="KAF7511914.1"/>
    </source>
</evidence>
<proteinExistence type="predicted"/>
<reference evidence="2" key="1">
    <citation type="submission" date="2020-02" db="EMBL/GenBank/DDBJ databases">
        <authorList>
            <person name="Palmer J.M."/>
        </authorList>
    </citation>
    <scope>NUCLEOTIDE SEQUENCE</scope>
    <source>
        <strain evidence="2">EPUS1.4</strain>
        <tissue evidence="2">Thallus</tissue>
    </source>
</reference>
<dbReference type="InterPro" id="IPR040632">
    <property type="entry name" value="Sulfotransfer_4"/>
</dbReference>
<keyword evidence="1" id="KW-0812">Transmembrane</keyword>
<keyword evidence="3" id="KW-1185">Reference proteome</keyword>
<dbReference type="Pfam" id="PF17784">
    <property type="entry name" value="Sulfotransfer_4"/>
    <property type="match status" value="1"/>
</dbReference>
<dbReference type="Proteomes" id="UP000606974">
    <property type="component" value="Unassembled WGS sequence"/>
</dbReference>
<gene>
    <name evidence="2" type="ORF">GJ744_003147</name>
</gene>
<comment type="caution">
    <text evidence="2">The sequence shown here is derived from an EMBL/GenBank/DDBJ whole genome shotgun (WGS) entry which is preliminary data.</text>
</comment>
<organism evidence="2 3">
    <name type="scientific">Endocarpon pusillum</name>
    <dbReference type="NCBI Taxonomy" id="364733"/>
    <lineage>
        <taxon>Eukaryota</taxon>
        <taxon>Fungi</taxon>
        <taxon>Dikarya</taxon>
        <taxon>Ascomycota</taxon>
        <taxon>Pezizomycotina</taxon>
        <taxon>Eurotiomycetes</taxon>
        <taxon>Chaetothyriomycetidae</taxon>
        <taxon>Verrucariales</taxon>
        <taxon>Verrucariaceae</taxon>
        <taxon>Endocarpon</taxon>
    </lineage>
</organism>
<name>A0A8H7E657_9EURO</name>
<keyword evidence="1" id="KW-0472">Membrane</keyword>
<protein>
    <submittedName>
        <fullName evidence="2">Uncharacterized protein</fullName>
    </submittedName>
</protein>
<dbReference type="PANTHER" id="PTHR36978">
    <property type="entry name" value="P-LOOP CONTAINING NUCLEOTIDE TRIPHOSPHATE HYDROLASE"/>
    <property type="match status" value="1"/>
</dbReference>
<dbReference type="OrthoDB" id="4510446at2759"/>
<dbReference type="InterPro" id="IPR027417">
    <property type="entry name" value="P-loop_NTPase"/>
</dbReference>
<evidence type="ECO:0000256" key="1">
    <source>
        <dbReference type="SAM" id="Phobius"/>
    </source>
</evidence>